<dbReference type="Gene3D" id="3.30.830.10">
    <property type="entry name" value="Metalloenzyme, LuxS/M16 peptidase-like"/>
    <property type="match status" value="4"/>
</dbReference>
<name>A0A9D1NKS5_9BACT</name>
<comment type="caution">
    <text evidence="5">The sequence shown here is derived from an EMBL/GenBank/DDBJ whole genome shotgun (WGS) entry which is preliminary data.</text>
</comment>
<feature type="domain" description="Peptidase M16 C-terminal" evidence="4">
    <location>
        <begin position="176"/>
        <end position="351"/>
    </location>
</feature>
<evidence type="ECO:0000256" key="2">
    <source>
        <dbReference type="SAM" id="Coils"/>
    </source>
</evidence>
<evidence type="ECO:0000259" key="4">
    <source>
        <dbReference type="Pfam" id="PF05193"/>
    </source>
</evidence>
<reference evidence="5" key="1">
    <citation type="submission" date="2020-10" db="EMBL/GenBank/DDBJ databases">
        <authorList>
            <person name="Gilroy R."/>
        </authorList>
    </citation>
    <scope>NUCLEOTIDE SEQUENCE</scope>
    <source>
        <strain evidence="5">10669</strain>
    </source>
</reference>
<dbReference type="InterPro" id="IPR011249">
    <property type="entry name" value="Metalloenz_LuxS/M16"/>
</dbReference>
<evidence type="ECO:0000313" key="6">
    <source>
        <dbReference type="Proteomes" id="UP000886812"/>
    </source>
</evidence>
<sequence length="853" mass="91280">MDILDTFAALPRSARLGCGIPAFFRKTLPSGLLSVQVWVKTGSIHEEEFLGGGLSHYLEHMAFKGTEKYGAEEIVRRVQAVGGSLNAYTSFDRTVYYADVPAEAAETAFDALSQIVLFPRLAARDAEREKDVILREIDMTADDPDSRLADATLAEAFRVHPYGIPVIGRKNVFSRMTSRELETYFKKRYVPANIGVAAAGDADADAIFALAEKYFGSAEERPCPAAFVPAEPPQLAPRERTLRGDVRVLRGNVLWKIPGCAHADAPALSALAAILGKGDSALLWRELHEERGLVHELDVSAWMPPGAGGLFWISYAGELGDRGKIEDALLAAAARIAREGVDPALLRKVSRQAVAALVGSLGTASAAASRLGSECIGRGDPAATKIFLEKIRALTPEKIRAAAEKYFRSETLTTAALEKSSPRGKPASRAASPRFGAFPPFEEIRLSSGVRALLQPVPGFPKVCLRASLLGGGSFETEKTRGASALLSTLMTLDAGTRTAAEIAEEIESLGGSFDEVSGNNSFSLIAETLAGDEAAAAGILADAVCAPRFSEENFRRERAAQLAALRGEADEIESFARLALRREFFGAHPLAVPGVGTEEALSALRLSDVEALRARLVVPENVVVAASGEFDRDALAALLEEKFSPARFRGNGAEDLGLRFAAASPGAARELEVAAPAPAEQTIVQLAFPDVGFRDERYWVGALTEELLGGMSSRLFLEVREKRGLAYFVGAERIAAPETGMFFLCAGTARERAAATLEEMRKEMRRLRGGRISAEELLGAKTRLCVALRSGRQRAASRCGNAALNALCGLPADRDAEAESRIGALTADDVARFASETLAEEFSLALTVFPPE</sequence>
<protein>
    <submittedName>
        <fullName evidence="5">Insulinase family protein</fullName>
    </submittedName>
</protein>
<evidence type="ECO:0000313" key="5">
    <source>
        <dbReference type="EMBL" id="HIV04933.1"/>
    </source>
</evidence>
<dbReference type="InterPro" id="IPR007863">
    <property type="entry name" value="Peptidase_M16_C"/>
</dbReference>
<accession>A0A9D1NKS5</accession>
<feature type="domain" description="Peptidase M16 N-terminal" evidence="3">
    <location>
        <begin position="472"/>
        <end position="592"/>
    </location>
</feature>
<dbReference type="EMBL" id="DVOG01000192">
    <property type="protein sequence ID" value="HIV04933.1"/>
    <property type="molecule type" value="Genomic_DNA"/>
</dbReference>
<feature type="domain" description="Peptidase M16 C-terminal" evidence="4">
    <location>
        <begin position="607"/>
        <end position="785"/>
    </location>
</feature>
<organism evidence="5 6">
    <name type="scientific">Candidatus Spyradosoma merdigallinarum</name>
    <dbReference type="NCBI Taxonomy" id="2840950"/>
    <lineage>
        <taxon>Bacteria</taxon>
        <taxon>Pseudomonadati</taxon>
        <taxon>Verrucomicrobiota</taxon>
        <taxon>Opitutia</taxon>
        <taxon>Opitutia incertae sedis</taxon>
        <taxon>Candidatus Spyradosoma</taxon>
    </lineage>
</organism>
<dbReference type="Proteomes" id="UP000886812">
    <property type="component" value="Unassembled WGS sequence"/>
</dbReference>
<dbReference type="AlphaFoldDB" id="A0A9D1NKS5"/>
<dbReference type="GO" id="GO:0046872">
    <property type="term" value="F:metal ion binding"/>
    <property type="evidence" value="ECO:0007669"/>
    <property type="project" value="InterPro"/>
</dbReference>
<evidence type="ECO:0000259" key="3">
    <source>
        <dbReference type="Pfam" id="PF00675"/>
    </source>
</evidence>
<dbReference type="PANTHER" id="PTHR11851:SF49">
    <property type="entry name" value="MITOCHONDRIAL-PROCESSING PEPTIDASE SUBUNIT ALPHA"/>
    <property type="match status" value="1"/>
</dbReference>
<dbReference type="InterPro" id="IPR011765">
    <property type="entry name" value="Pept_M16_N"/>
</dbReference>
<feature type="domain" description="Peptidase M16 N-terminal" evidence="3">
    <location>
        <begin position="34"/>
        <end position="168"/>
    </location>
</feature>
<dbReference type="InterPro" id="IPR050361">
    <property type="entry name" value="MPP/UQCRC_Complex"/>
</dbReference>
<proteinExistence type="inferred from homology"/>
<keyword evidence="2" id="KW-0175">Coiled coil</keyword>
<feature type="coiled-coil region" evidence="2">
    <location>
        <begin position="751"/>
        <end position="778"/>
    </location>
</feature>
<dbReference type="SUPFAM" id="SSF63411">
    <property type="entry name" value="LuxS/MPP-like metallohydrolase"/>
    <property type="match status" value="4"/>
</dbReference>
<gene>
    <name evidence="5" type="ORF">IAC75_07310</name>
</gene>
<dbReference type="Pfam" id="PF05193">
    <property type="entry name" value="Peptidase_M16_C"/>
    <property type="match status" value="2"/>
</dbReference>
<dbReference type="Pfam" id="PF00675">
    <property type="entry name" value="Peptidase_M16"/>
    <property type="match status" value="2"/>
</dbReference>
<reference evidence="5" key="2">
    <citation type="journal article" date="2021" name="PeerJ">
        <title>Extensive microbial diversity within the chicken gut microbiome revealed by metagenomics and culture.</title>
        <authorList>
            <person name="Gilroy R."/>
            <person name="Ravi A."/>
            <person name="Getino M."/>
            <person name="Pursley I."/>
            <person name="Horton D.L."/>
            <person name="Alikhan N.F."/>
            <person name="Baker D."/>
            <person name="Gharbi K."/>
            <person name="Hall N."/>
            <person name="Watson M."/>
            <person name="Adriaenssens E.M."/>
            <person name="Foster-Nyarko E."/>
            <person name="Jarju S."/>
            <person name="Secka A."/>
            <person name="Antonio M."/>
            <person name="Oren A."/>
            <person name="Chaudhuri R.R."/>
            <person name="La Ragione R."/>
            <person name="Hildebrand F."/>
            <person name="Pallen M.J."/>
        </authorList>
    </citation>
    <scope>NUCLEOTIDE SEQUENCE</scope>
    <source>
        <strain evidence="5">10669</strain>
    </source>
</reference>
<evidence type="ECO:0000256" key="1">
    <source>
        <dbReference type="ARBA" id="ARBA00007261"/>
    </source>
</evidence>
<dbReference type="PANTHER" id="PTHR11851">
    <property type="entry name" value="METALLOPROTEASE"/>
    <property type="match status" value="1"/>
</dbReference>
<comment type="similarity">
    <text evidence="1">Belongs to the peptidase M16 family.</text>
</comment>